<comment type="subcellular location">
    <subcellularLocation>
        <location evidence="1">Membrane</location>
        <topology evidence="1">Multi-pass membrane protein</topology>
    </subcellularLocation>
</comment>
<evidence type="ECO:0000256" key="2">
    <source>
        <dbReference type="ARBA" id="ARBA00005814"/>
    </source>
</evidence>
<evidence type="ECO:0000256" key="1">
    <source>
        <dbReference type="ARBA" id="ARBA00004141"/>
    </source>
</evidence>
<dbReference type="InterPro" id="IPR050352">
    <property type="entry name" value="ABCG_transporters"/>
</dbReference>
<dbReference type="Pfam" id="PF00005">
    <property type="entry name" value="ABC_tran"/>
    <property type="match status" value="1"/>
</dbReference>
<keyword evidence="3" id="KW-0813">Transport</keyword>
<evidence type="ECO:0000313" key="10">
    <source>
        <dbReference type="Proteomes" id="UP000001593"/>
    </source>
</evidence>
<dbReference type="EMBL" id="DS471642">
    <property type="protein sequence ID" value="EDO28375.1"/>
    <property type="molecule type" value="Genomic_DNA"/>
</dbReference>
<dbReference type="Gene3D" id="3.40.50.300">
    <property type="entry name" value="P-loop containing nucleotide triphosphate hydrolases"/>
    <property type="match status" value="1"/>
</dbReference>
<dbReference type="GO" id="GO:0005524">
    <property type="term" value="F:ATP binding"/>
    <property type="evidence" value="ECO:0007669"/>
    <property type="project" value="InterPro"/>
</dbReference>
<dbReference type="eggNOG" id="KOG0061">
    <property type="taxonomic scope" value="Eukaryota"/>
</dbReference>
<dbReference type="GO" id="GO:0055085">
    <property type="term" value="P:transmembrane transport"/>
    <property type="evidence" value="ECO:0000318"/>
    <property type="project" value="GO_Central"/>
</dbReference>
<dbReference type="Proteomes" id="UP000001593">
    <property type="component" value="Unassembled WGS sequence"/>
</dbReference>
<dbReference type="PANTHER" id="PTHR48041">
    <property type="entry name" value="ABC TRANSPORTER G FAMILY MEMBER 28"/>
    <property type="match status" value="1"/>
</dbReference>
<evidence type="ECO:0000313" key="9">
    <source>
        <dbReference type="EMBL" id="EDO28375.1"/>
    </source>
</evidence>
<dbReference type="PANTHER" id="PTHR48041:SF116">
    <property type="entry name" value="PROTEIN BROWN"/>
    <property type="match status" value="1"/>
</dbReference>
<protein>
    <recommendedName>
        <fullName evidence="8">ABC transporter domain-containing protein</fullName>
    </recommendedName>
</protein>
<feature type="transmembrane region" description="Helical" evidence="7">
    <location>
        <begin position="377"/>
        <end position="400"/>
    </location>
</feature>
<name>A7T6N0_NEMVE</name>
<keyword evidence="5 7" id="KW-1133">Transmembrane helix</keyword>
<dbReference type="InParanoid" id="A7T6N0"/>
<evidence type="ECO:0000256" key="5">
    <source>
        <dbReference type="ARBA" id="ARBA00022989"/>
    </source>
</evidence>
<comment type="similarity">
    <text evidence="2">Belongs to the ABC transporter superfamily. ABCG family. Eye pigment precursor importer (TC 3.A.1.204) subfamily.</text>
</comment>
<evidence type="ECO:0000256" key="3">
    <source>
        <dbReference type="ARBA" id="ARBA00022448"/>
    </source>
</evidence>
<keyword evidence="10" id="KW-1185">Reference proteome</keyword>
<evidence type="ECO:0000256" key="4">
    <source>
        <dbReference type="ARBA" id="ARBA00022692"/>
    </source>
</evidence>
<feature type="non-terminal residue" evidence="9">
    <location>
        <position position="1"/>
    </location>
</feature>
<feature type="domain" description="ABC transporter" evidence="8">
    <location>
        <begin position="476"/>
        <end position="540"/>
    </location>
</feature>
<evidence type="ECO:0000256" key="6">
    <source>
        <dbReference type="ARBA" id="ARBA00023136"/>
    </source>
</evidence>
<dbReference type="GO" id="GO:0016887">
    <property type="term" value="F:ATP hydrolysis activity"/>
    <property type="evidence" value="ECO:0007669"/>
    <property type="project" value="InterPro"/>
</dbReference>
<evidence type="ECO:0000259" key="8">
    <source>
        <dbReference type="Pfam" id="PF00005"/>
    </source>
</evidence>
<dbReference type="SMART" id="SM01411">
    <property type="entry name" value="Ephrin_rec_like"/>
    <property type="match status" value="2"/>
</dbReference>
<dbReference type="InterPro" id="IPR027417">
    <property type="entry name" value="P-loop_NTPase"/>
</dbReference>
<sequence>MLAFCCLPIVRPCNETLQLQLAELMANFSRLDVSFPQVPSYRKRRDLTGISGGNTSSVDKIPVTTGVGDLPNLGDFSSLTDFLASKNSSSSQRKPYCVHPMNSSACLKGFFLDKTSQTAKPCPPASTTDIPMSCCPTEMLAFCCLPIVRPCNETLQLQLAELMANFSRLDVSFPQVPSYRKRRDLTGISRGNTSSVDKIPVTTGVGDLPNLGDFSSLTDFLASKNSSSSQRKPYCVHPMNSSACLKGFFLDKTSQAAKPCPPGFYCPQDQLCIIPCPEGSHCQTGRVVASTDSSSYGCRQAGYCCEPSGKVPIYDPVDNQYICPGSHLPSPCKQGYYCANVTERVICPKGSFCREGSTTPEPCPLLASCEEGVSAPVIMTAGIALLVLILVIAIVIVVGFKYRRPIRFYSQLYVARYLAREKEVFQLDSGLRMVAERAAVVKTRAEKIVPKNYTVDITFKDLNLKLNSGTKKTVLMGVTGKIKSGEVTAVMGPSGAGKTTFLNTLSGKAYYGTRGGEIFINGKKEDDLDMYRTITGFVPQ</sequence>
<dbReference type="GO" id="GO:0042626">
    <property type="term" value="F:ATPase-coupled transmembrane transporter activity"/>
    <property type="evidence" value="ECO:0000318"/>
    <property type="project" value="GO_Central"/>
</dbReference>
<keyword evidence="6 7" id="KW-0472">Membrane</keyword>
<keyword evidence="4 7" id="KW-0812">Transmembrane</keyword>
<accession>A7T6N0</accession>
<reference evidence="9 10" key="1">
    <citation type="journal article" date="2007" name="Science">
        <title>Sea anemone genome reveals ancestral eumetazoan gene repertoire and genomic organization.</title>
        <authorList>
            <person name="Putnam N.H."/>
            <person name="Srivastava M."/>
            <person name="Hellsten U."/>
            <person name="Dirks B."/>
            <person name="Chapman J."/>
            <person name="Salamov A."/>
            <person name="Terry A."/>
            <person name="Shapiro H."/>
            <person name="Lindquist E."/>
            <person name="Kapitonov V.V."/>
            <person name="Jurka J."/>
            <person name="Genikhovich G."/>
            <person name="Grigoriev I.V."/>
            <person name="Lucas S.M."/>
            <person name="Steele R.E."/>
            <person name="Finnerty J.R."/>
            <person name="Technau U."/>
            <person name="Martindale M.Q."/>
            <person name="Rokhsar D.S."/>
        </authorList>
    </citation>
    <scope>NUCLEOTIDE SEQUENCE [LARGE SCALE GENOMIC DNA]</scope>
    <source>
        <strain evidence="10">CH2 X CH6</strain>
    </source>
</reference>
<dbReference type="SUPFAM" id="SSF52540">
    <property type="entry name" value="P-loop containing nucleoside triphosphate hydrolases"/>
    <property type="match status" value="1"/>
</dbReference>
<proteinExistence type="inferred from homology"/>
<dbReference type="AlphaFoldDB" id="A7T6N0"/>
<dbReference type="HOGENOM" id="CLU_504891_0_0_1"/>
<dbReference type="PhylomeDB" id="A7T6N0"/>
<organism evidence="9 10">
    <name type="scientific">Nematostella vectensis</name>
    <name type="common">Starlet sea anemone</name>
    <dbReference type="NCBI Taxonomy" id="45351"/>
    <lineage>
        <taxon>Eukaryota</taxon>
        <taxon>Metazoa</taxon>
        <taxon>Cnidaria</taxon>
        <taxon>Anthozoa</taxon>
        <taxon>Hexacorallia</taxon>
        <taxon>Actiniaria</taxon>
        <taxon>Edwardsiidae</taxon>
        <taxon>Nematostella</taxon>
    </lineage>
</organism>
<evidence type="ECO:0000256" key="7">
    <source>
        <dbReference type="SAM" id="Phobius"/>
    </source>
</evidence>
<dbReference type="GO" id="GO:0005886">
    <property type="term" value="C:plasma membrane"/>
    <property type="evidence" value="ECO:0000318"/>
    <property type="project" value="GO_Central"/>
</dbReference>
<dbReference type="InterPro" id="IPR003439">
    <property type="entry name" value="ABC_transporter-like_ATP-bd"/>
</dbReference>
<gene>
    <name evidence="9" type="ORF">NEMVEDRAFT_v1g223072</name>
</gene>